<proteinExistence type="predicted"/>
<dbReference type="Proteomes" id="UP000175971">
    <property type="component" value="Unassembled WGS sequence"/>
</dbReference>
<accession>A0A1E7LIV1</accession>
<dbReference type="OrthoDB" id="4336434at2"/>
<protein>
    <submittedName>
        <fullName evidence="1">Uncharacterized protein</fullName>
    </submittedName>
</protein>
<dbReference type="PATRIC" id="fig|518642.7.peg.4211"/>
<comment type="caution">
    <text evidence="1">The sequence shown here is derived from an EMBL/GenBank/DDBJ whole genome shotgun (WGS) entry which is preliminary data.</text>
</comment>
<evidence type="ECO:0000313" key="1">
    <source>
        <dbReference type="EMBL" id="OEV16031.1"/>
    </source>
</evidence>
<organism evidence="1 2">
    <name type="scientific">Streptomyces nanshensis</name>
    <dbReference type="NCBI Taxonomy" id="518642"/>
    <lineage>
        <taxon>Bacteria</taxon>
        <taxon>Bacillati</taxon>
        <taxon>Actinomycetota</taxon>
        <taxon>Actinomycetes</taxon>
        <taxon>Kitasatosporales</taxon>
        <taxon>Streptomycetaceae</taxon>
        <taxon>Streptomyces</taxon>
    </lineage>
</organism>
<sequence>MQQLCPVGPDYFEDQDRDYAANAGVELINALRKLGVDLEGIEISPPCGRCSPLEYVLDLGPVRPADALRMAARINDCTDELQRLRTAGTAAVPPKVRIERKARSHHSTP</sequence>
<gene>
    <name evidence="1" type="ORF">AN221_35090</name>
</gene>
<reference evidence="1 2" key="1">
    <citation type="journal article" date="2016" name="Front. Microbiol.">
        <title>Comparative Genomics Analysis of Streptomyces Species Reveals Their Adaptation to the Marine Environment and Their Diversity at the Genomic Level.</title>
        <authorList>
            <person name="Tian X."/>
            <person name="Zhang Z."/>
            <person name="Yang T."/>
            <person name="Chen M."/>
            <person name="Li J."/>
            <person name="Chen F."/>
            <person name="Yang J."/>
            <person name="Li W."/>
            <person name="Zhang B."/>
            <person name="Zhang Z."/>
            <person name="Wu J."/>
            <person name="Zhang C."/>
            <person name="Long L."/>
            <person name="Xiao J."/>
        </authorList>
    </citation>
    <scope>NUCLEOTIDE SEQUENCE [LARGE SCALE GENOMIC DNA]</scope>
    <source>
        <strain evidence="1 2">SCSIO M10372</strain>
    </source>
</reference>
<keyword evidence="2" id="KW-1185">Reference proteome</keyword>
<evidence type="ECO:0000313" key="2">
    <source>
        <dbReference type="Proteomes" id="UP000175971"/>
    </source>
</evidence>
<dbReference type="EMBL" id="LJGZ01000105">
    <property type="protein sequence ID" value="OEV16031.1"/>
    <property type="molecule type" value="Genomic_DNA"/>
</dbReference>
<dbReference type="RefSeq" id="WP_018489636.1">
    <property type="nucleotide sequence ID" value="NZ_LJGZ01000105.1"/>
</dbReference>
<dbReference type="AlphaFoldDB" id="A0A1E7LIV1"/>
<name>A0A1E7LIV1_9ACTN</name>